<evidence type="ECO:0000313" key="1">
    <source>
        <dbReference type="EMBL" id="GAW07835.1"/>
    </source>
</evidence>
<keyword evidence="2" id="KW-1185">Reference proteome</keyword>
<gene>
    <name evidence="1" type="ORF">LENED_009852</name>
</gene>
<keyword evidence="1" id="KW-0647">Proteasome</keyword>
<comment type="caution">
    <text evidence="1">The sequence shown here is derived from an EMBL/GenBank/DDBJ whole genome shotgun (WGS) entry which is preliminary data.</text>
</comment>
<name>A0A1Q3EKW2_LENED</name>
<accession>A0A1Q3EKW2</accession>
<protein>
    <submittedName>
        <fullName evidence="1">Proteasome ( macropain) activator subunit 3 (PA28 gamma)</fullName>
    </submittedName>
</protein>
<evidence type="ECO:0000313" key="2">
    <source>
        <dbReference type="Proteomes" id="UP000188533"/>
    </source>
</evidence>
<sequence length="178" mass="19483">MGSEVPIALAQSFVPTSYTLLPPNETFFPGITDGNVPLFLELGREANAGPPLLNFENFQEAKLEVPNVQRLSDSEIPFLYKRWIAVDNQLDVFGSLTDFGLNTSFNSFSPANSSNSTVYDYSIMAFGDDGTSFLRGNITLHPPYAGPGVFNPVTYPVQGINGVFEFKIVGPLICEEFV</sequence>
<dbReference type="EMBL" id="BDGU01000502">
    <property type="protein sequence ID" value="GAW07835.1"/>
    <property type="molecule type" value="Genomic_DNA"/>
</dbReference>
<dbReference type="Proteomes" id="UP000188533">
    <property type="component" value="Unassembled WGS sequence"/>
</dbReference>
<dbReference type="AlphaFoldDB" id="A0A1Q3EKW2"/>
<dbReference type="GO" id="GO:0000502">
    <property type="term" value="C:proteasome complex"/>
    <property type="evidence" value="ECO:0007669"/>
    <property type="project" value="UniProtKB-KW"/>
</dbReference>
<organism evidence="1 2">
    <name type="scientific">Lentinula edodes</name>
    <name type="common">Shiitake mushroom</name>
    <name type="synonym">Lentinus edodes</name>
    <dbReference type="NCBI Taxonomy" id="5353"/>
    <lineage>
        <taxon>Eukaryota</taxon>
        <taxon>Fungi</taxon>
        <taxon>Dikarya</taxon>
        <taxon>Basidiomycota</taxon>
        <taxon>Agaricomycotina</taxon>
        <taxon>Agaricomycetes</taxon>
        <taxon>Agaricomycetidae</taxon>
        <taxon>Agaricales</taxon>
        <taxon>Marasmiineae</taxon>
        <taxon>Omphalotaceae</taxon>
        <taxon>Lentinula</taxon>
    </lineage>
</organism>
<reference evidence="1 2" key="1">
    <citation type="submission" date="2016-08" db="EMBL/GenBank/DDBJ databases">
        <authorList>
            <consortium name="Lentinula edodes genome sequencing consortium"/>
            <person name="Sakamoto Y."/>
            <person name="Nakade K."/>
            <person name="Sato S."/>
            <person name="Yoshida Y."/>
            <person name="Miyazaki K."/>
            <person name="Natsume S."/>
            <person name="Konno N."/>
        </authorList>
    </citation>
    <scope>NUCLEOTIDE SEQUENCE [LARGE SCALE GENOMIC DNA]</scope>
    <source>
        <strain evidence="1 2">NBRC 111202</strain>
    </source>
</reference>
<proteinExistence type="predicted"/>
<reference evidence="1 2" key="2">
    <citation type="submission" date="2017-02" db="EMBL/GenBank/DDBJ databases">
        <title>A genome survey and senescence transcriptome analysis in Lentinula edodes.</title>
        <authorList>
            <person name="Sakamoto Y."/>
            <person name="Nakade K."/>
            <person name="Sato S."/>
            <person name="Yoshida Y."/>
            <person name="Miyazaki K."/>
            <person name="Natsume S."/>
            <person name="Konno N."/>
        </authorList>
    </citation>
    <scope>NUCLEOTIDE SEQUENCE [LARGE SCALE GENOMIC DNA]</scope>
    <source>
        <strain evidence="1 2">NBRC 111202</strain>
    </source>
</reference>